<accession>A0A812AP56</accession>
<comment type="caution">
    <text evidence="2">The sequence shown here is derived from an EMBL/GenBank/DDBJ whole genome shotgun (WGS) entry which is preliminary data.</text>
</comment>
<dbReference type="InterPro" id="IPR001650">
    <property type="entry name" value="Helicase_C-like"/>
</dbReference>
<dbReference type="Proteomes" id="UP000597762">
    <property type="component" value="Unassembled WGS sequence"/>
</dbReference>
<keyword evidence="3" id="KW-1185">Reference proteome</keyword>
<proteinExistence type="predicted"/>
<dbReference type="AlphaFoldDB" id="A0A812AP56"/>
<dbReference type="EMBL" id="CAHIKZ030000060">
    <property type="protein sequence ID" value="CAE1147436.1"/>
    <property type="molecule type" value="Genomic_DNA"/>
</dbReference>
<evidence type="ECO:0000259" key="1">
    <source>
        <dbReference type="Pfam" id="PF00271"/>
    </source>
</evidence>
<reference evidence="2" key="1">
    <citation type="submission" date="2021-01" db="EMBL/GenBank/DDBJ databases">
        <authorList>
            <person name="Li R."/>
            <person name="Bekaert M."/>
        </authorList>
    </citation>
    <scope>NUCLEOTIDE SEQUENCE</scope>
    <source>
        <strain evidence="2">Farmed</strain>
    </source>
</reference>
<feature type="domain" description="Helicase C-terminal" evidence="1">
    <location>
        <begin position="5"/>
        <end position="45"/>
    </location>
</feature>
<gene>
    <name evidence="2" type="ORF">SPHA_2107</name>
</gene>
<dbReference type="Pfam" id="PF00271">
    <property type="entry name" value="Helicase_C"/>
    <property type="match status" value="1"/>
</dbReference>
<keyword evidence="2" id="KW-0378">Hydrolase</keyword>
<dbReference type="OrthoDB" id="5839858at2759"/>
<dbReference type="GO" id="GO:0003724">
    <property type="term" value="F:RNA helicase activity"/>
    <property type="evidence" value="ECO:0007669"/>
    <property type="project" value="UniProtKB-EC"/>
</dbReference>
<protein>
    <submittedName>
        <fullName evidence="2">DDX49</fullName>
        <ecNumber evidence="2">3.6.4.13</ecNumber>
    </submittedName>
</protein>
<name>A0A812AP56_ACAPH</name>
<organism evidence="2 3">
    <name type="scientific">Acanthosepion pharaonis</name>
    <name type="common">Pharaoh cuttlefish</name>
    <name type="synonym">Sepia pharaonis</name>
    <dbReference type="NCBI Taxonomy" id="158019"/>
    <lineage>
        <taxon>Eukaryota</taxon>
        <taxon>Metazoa</taxon>
        <taxon>Spiralia</taxon>
        <taxon>Lophotrochozoa</taxon>
        <taxon>Mollusca</taxon>
        <taxon>Cephalopoda</taxon>
        <taxon>Coleoidea</taxon>
        <taxon>Decapodiformes</taxon>
        <taxon>Sepiida</taxon>
        <taxon>Sepiina</taxon>
        <taxon>Sepiidae</taxon>
        <taxon>Acanthosepion</taxon>
    </lineage>
</organism>
<evidence type="ECO:0000313" key="2">
    <source>
        <dbReference type="EMBL" id="CAE1147436.1"/>
    </source>
</evidence>
<dbReference type="InterPro" id="IPR027417">
    <property type="entry name" value="P-loop_NTPase"/>
</dbReference>
<evidence type="ECO:0000313" key="3">
    <source>
        <dbReference type="Proteomes" id="UP000597762"/>
    </source>
</evidence>
<dbReference type="GO" id="GO:0016787">
    <property type="term" value="F:hydrolase activity"/>
    <property type="evidence" value="ECO:0007669"/>
    <property type="project" value="UniProtKB-KW"/>
</dbReference>
<sequence length="177" mass="20198">MIFNDMGFDCVVLHSMMTQQNRLAALAKFKSSQVRILIATDVASRLQPPVPHTEAAFFHKPLQSLLPMPPSGLSPDTTPSNGSVASTNTLHFNIGWRDLENGHVLQHYSPTSLHVVFLSFFFFIYNCYLPNVPIVHHQMPAGNVMKKVFRFHWPSFDHFSVRKKQLLSIFPFLFQTI</sequence>
<dbReference type="EC" id="3.6.4.13" evidence="2"/>
<dbReference type="SUPFAM" id="SSF52540">
    <property type="entry name" value="P-loop containing nucleoside triphosphate hydrolases"/>
    <property type="match status" value="1"/>
</dbReference>
<dbReference type="Gene3D" id="3.40.50.300">
    <property type="entry name" value="P-loop containing nucleotide triphosphate hydrolases"/>
    <property type="match status" value="1"/>
</dbReference>